<reference evidence="5 7" key="1">
    <citation type="journal article" date="2012" name="MBio">
        <title>De novo assembly of the Pneumocystis jirovecii genome from a single bronchoalveolar lavage fluid specimen from a patient.</title>
        <authorList>
            <person name="Cisse O.H."/>
            <person name="Pagni M."/>
            <person name="Hauser P.M."/>
        </authorList>
    </citation>
    <scope>NUCLEOTIDE SEQUENCE [LARGE SCALE GENOMIC DNA]</scope>
    <source>
        <strain evidence="5 7">SE8</strain>
    </source>
</reference>
<evidence type="ECO:0008006" key="8">
    <source>
        <dbReference type="Google" id="ProtNLM"/>
    </source>
</evidence>
<dbReference type="VEuPathDB" id="FungiDB:PNEJI1_000553"/>
<sequence>MFFQTFLFTKKIWKRIYKINQSHFTTKIILKEFINKYRKKLEQKVEEEGLSSIQELFEKYTTKSNKDTSKTLPTSCFIQKNQNITQNNTEIPNNNKVHIKTLSSYIDVEKLQLHSIKEIELIWKARHIQNEYNHCGIISSLKFNIMEKNAKKYNMFILPINQPQGIEMHFLQWFITNKFTKYILITSLLEYKVKGEFARPHTFLSYHTDLSSDKNIVLMRGELEKDRGITMNNLKTIIFQIESFFSAIKDNQEDLLKLKLLEEFNNGKNFDVSILINESIYYIIYSTNINNETINI</sequence>
<evidence type="ECO:0000256" key="3">
    <source>
        <dbReference type="ARBA" id="ARBA00022946"/>
    </source>
</evidence>
<dbReference type="VEuPathDB" id="FungiDB:PNEJI1_000830"/>
<dbReference type="GO" id="GO:0033615">
    <property type="term" value="P:mitochondrial proton-transporting ATP synthase complex assembly"/>
    <property type="evidence" value="ECO:0007669"/>
    <property type="project" value="TreeGrafter"/>
</dbReference>
<dbReference type="STRING" id="1209962.L0P7L1"/>
<evidence type="ECO:0000313" key="5">
    <source>
        <dbReference type="EMBL" id="CCJ28363.1"/>
    </source>
</evidence>
<evidence type="ECO:0000313" key="7">
    <source>
        <dbReference type="Proteomes" id="UP000010422"/>
    </source>
</evidence>
<dbReference type="FunCoup" id="L0P7L1">
    <property type="interactions" value="164"/>
</dbReference>
<comment type="similarity">
    <text evidence="2">Belongs to the ATP11 family.</text>
</comment>
<dbReference type="EMBL" id="CAKM01000257">
    <property type="protein sequence ID" value="CCJ30568.1"/>
    <property type="molecule type" value="Genomic_DNA"/>
</dbReference>
<dbReference type="InterPro" id="IPR010591">
    <property type="entry name" value="ATP11"/>
</dbReference>
<organism evidence="7">
    <name type="scientific">Pneumocystis jirovecii</name>
    <name type="common">Human pneumocystis pneumonia agent</name>
    <dbReference type="NCBI Taxonomy" id="42068"/>
    <lineage>
        <taxon>Eukaryota</taxon>
        <taxon>Fungi</taxon>
        <taxon>Dikarya</taxon>
        <taxon>Ascomycota</taxon>
        <taxon>Taphrinomycotina</taxon>
        <taxon>Pneumocystomycetes</taxon>
        <taxon>Pneumocystaceae</taxon>
        <taxon>Pneumocystis</taxon>
    </lineage>
</organism>
<dbReference type="EMBL" id="CAKM01000065">
    <property type="protein sequence ID" value="CCJ28363.1"/>
    <property type="molecule type" value="Genomic_DNA"/>
</dbReference>
<gene>
    <name evidence="6" type="ORF">PNEJI1_000553</name>
    <name evidence="5" type="ORF">PNEJI1_000830</name>
</gene>
<name>L0P7L1_PNEJI</name>
<keyword evidence="4" id="KW-0496">Mitochondrion</keyword>
<comment type="subcellular location">
    <subcellularLocation>
        <location evidence="1">Mitochondrion</location>
    </subcellularLocation>
</comment>
<dbReference type="AlphaFoldDB" id="L0P7L1"/>
<evidence type="ECO:0000256" key="4">
    <source>
        <dbReference type="ARBA" id="ARBA00023128"/>
    </source>
</evidence>
<evidence type="ECO:0000256" key="2">
    <source>
        <dbReference type="ARBA" id="ARBA00009116"/>
    </source>
</evidence>
<evidence type="ECO:0000256" key="1">
    <source>
        <dbReference type="ARBA" id="ARBA00004173"/>
    </source>
</evidence>
<dbReference type="Pfam" id="PF06644">
    <property type="entry name" value="ATP11"/>
    <property type="match status" value="1"/>
</dbReference>
<proteinExistence type="inferred from homology"/>
<dbReference type="PANTHER" id="PTHR13126">
    <property type="entry name" value="CHAPERONE ATP11"/>
    <property type="match status" value="1"/>
</dbReference>
<dbReference type="Proteomes" id="UP000010422">
    <property type="component" value="Unassembled WGS sequence"/>
</dbReference>
<keyword evidence="3" id="KW-0809">Transit peptide</keyword>
<dbReference type="PANTHER" id="PTHR13126:SF0">
    <property type="entry name" value="ATP SYNTHASE MITOCHONDRIAL F1 COMPLEX ASSEMBLY FACTOR 1"/>
    <property type="match status" value="1"/>
</dbReference>
<dbReference type="GO" id="GO:0005739">
    <property type="term" value="C:mitochondrion"/>
    <property type="evidence" value="ECO:0007669"/>
    <property type="project" value="UniProtKB-SubCell"/>
</dbReference>
<comment type="caution">
    <text evidence="5">The sequence shown here is derived from an EMBL/GenBank/DDBJ whole genome shotgun (WGS) entry which is preliminary data.</text>
</comment>
<evidence type="ECO:0000313" key="6">
    <source>
        <dbReference type="EMBL" id="CCJ30568.1"/>
    </source>
</evidence>
<accession>L0P7L1</accession>
<protein>
    <recommendedName>
        <fullName evidence="8">ATP synthase mitochondrial F1 complex assembly factor 1</fullName>
    </recommendedName>
</protein>